<sequence length="73" mass="7678">AWRPRELGCLDSLGLCSSGPDRGCHCELALCSTCAITLRGCPAALPVSALPLLATPKHDFEFEKQGPGRGRVA</sequence>
<proteinExistence type="predicted"/>
<dbReference type="EMBL" id="GBEZ01025380">
    <property type="protein sequence ID" value="JAC61701.1"/>
    <property type="molecule type" value="Transcribed_RNA"/>
</dbReference>
<feature type="non-terminal residue" evidence="1">
    <location>
        <position position="1"/>
    </location>
</feature>
<accession>A0A061QTQ7</accession>
<reference evidence="1" key="1">
    <citation type="submission" date="2014-05" db="EMBL/GenBank/DDBJ databases">
        <title>The transcriptome of the halophilic microalga Tetraselmis sp. GSL018 isolated from the Great Salt Lake, Utah.</title>
        <authorList>
            <person name="Jinkerson R.E."/>
            <person name="D'Adamo S."/>
            <person name="Posewitz M.C."/>
        </authorList>
    </citation>
    <scope>NUCLEOTIDE SEQUENCE</scope>
    <source>
        <strain evidence="1">GSL018</strain>
    </source>
</reference>
<protein>
    <submittedName>
        <fullName evidence="1">Uncharacterized protein</fullName>
    </submittedName>
</protein>
<gene>
    <name evidence="1" type="ORF">TSPGSL018_25494</name>
</gene>
<dbReference type="AlphaFoldDB" id="A0A061QTQ7"/>
<evidence type="ECO:0000313" key="1">
    <source>
        <dbReference type="EMBL" id="JAC61701.1"/>
    </source>
</evidence>
<organism evidence="1">
    <name type="scientific">Tetraselmis sp. GSL018</name>
    <dbReference type="NCBI Taxonomy" id="582737"/>
    <lineage>
        <taxon>Eukaryota</taxon>
        <taxon>Viridiplantae</taxon>
        <taxon>Chlorophyta</taxon>
        <taxon>core chlorophytes</taxon>
        <taxon>Chlorodendrophyceae</taxon>
        <taxon>Chlorodendrales</taxon>
        <taxon>Chlorodendraceae</taxon>
        <taxon>Tetraselmis</taxon>
    </lineage>
</organism>
<name>A0A061QTQ7_9CHLO</name>
<feature type="non-terminal residue" evidence="1">
    <location>
        <position position="73"/>
    </location>
</feature>